<dbReference type="Proteomes" id="UP000030755">
    <property type="component" value="Unassembled WGS sequence"/>
</dbReference>
<dbReference type="Pfam" id="PF14555">
    <property type="entry name" value="UBA_4"/>
    <property type="match status" value="1"/>
</dbReference>
<dbReference type="OrthoDB" id="286637at2759"/>
<dbReference type="InterPro" id="IPR042460">
    <property type="entry name" value="DCN1-like_PONY"/>
</dbReference>
<feature type="domain" description="DCUN1" evidence="2">
    <location>
        <begin position="53"/>
        <end position="240"/>
    </location>
</feature>
<dbReference type="AlphaFoldDB" id="A0A075AQE7"/>
<dbReference type="Gene3D" id="1.10.238.10">
    <property type="entry name" value="EF-hand"/>
    <property type="match status" value="1"/>
</dbReference>
<dbReference type="InterPro" id="IPR005176">
    <property type="entry name" value="PONY_dom"/>
</dbReference>
<dbReference type="PANTHER" id="PTHR12281">
    <property type="entry name" value="RP42 RELATED"/>
    <property type="match status" value="1"/>
</dbReference>
<keyword evidence="4" id="KW-1185">Reference proteome</keyword>
<comment type="function">
    <text evidence="1">Neddylation of cullins play an essential role in the regulation of SCF-type complexes activity.</text>
</comment>
<dbReference type="GO" id="GO:0000151">
    <property type="term" value="C:ubiquitin ligase complex"/>
    <property type="evidence" value="ECO:0007669"/>
    <property type="project" value="TreeGrafter"/>
</dbReference>
<reference evidence="3 4" key="1">
    <citation type="journal article" date="2013" name="Curr. Biol.">
        <title>Shared signatures of parasitism and phylogenomics unite Cryptomycota and microsporidia.</title>
        <authorList>
            <person name="James T.Y."/>
            <person name="Pelin A."/>
            <person name="Bonen L."/>
            <person name="Ahrendt S."/>
            <person name="Sain D."/>
            <person name="Corradi N."/>
            <person name="Stajich J.E."/>
        </authorList>
    </citation>
    <scope>NUCLEOTIDE SEQUENCE [LARGE SCALE GENOMIC DNA]</scope>
    <source>
        <strain evidence="3 4">CSF55</strain>
    </source>
</reference>
<protein>
    <recommendedName>
        <fullName evidence="1">Defective in cullin neddylation protein</fullName>
    </recommendedName>
</protein>
<dbReference type="GO" id="GO:0032182">
    <property type="term" value="F:ubiquitin-like protein binding"/>
    <property type="evidence" value="ECO:0007669"/>
    <property type="project" value="TreeGrafter"/>
</dbReference>
<dbReference type="Gene3D" id="1.10.8.10">
    <property type="entry name" value="DNA helicase RuvA subunit, C-terminal domain"/>
    <property type="match status" value="1"/>
</dbReference>
<accession>A0A075AQE7</accession>
<dbReference type="HOGENOM" id="CLU_047042_0_1_1"/>
<evidence type="ECO:0000256" key="1">
    <source>
        <dbReference type="RuleBase" id="RU410713"/>
    </source>
</evidence>
<organism evidence="3 4">
    <name type="scientific">Rozella allomycis (strain CSF55)</name>
    <dbReference type="NCBI Taxonomy" id="988480"/>
    <lineage>
        <taxon>Eukaryota</taxon>
        <taxon>Fungi</taxon>
        <taxon>Fungi incertae sedis</taxon>
        <taxon>Cryptomycota</taxon>
        <taxon>Cryptomycota incertae sedis</taxon>
        <taxon>Rozella</taxon>
    </lineage>
</organism>
<dbReference type="Gene3D" id="1.10.238.200">
    <property type="entry name" value="Cullin, PONY binding domain"/>
    <property type="match status" value="1"/>
</dbReference>
<proteinExistence type="predicted"/>
<dbReference type="STRING" id="988480.A0A075AQE7"/>
<evidence type="ECO:0000313" key="4">
    <source>
        <dbReference type="Proteomes" id="UP000030755"/>
    </source>
</evidence>
<dbReference type="EMBL" id="KE561370">
    <property type="protein sequence ID" value="EPZ30822.1"/>
    <property type="molecule type" value="Genomic_DNA"/>
</dbReference>
<dbReference type="GO" id="GO:0045116">
    <property type="term" value="P:protein neddylation"/>
    <property type="evidence" value="ECO:0007669"/>
    <property type="project" value="TreeGrafter"/>
</dbReference>
<dbReference type="PROSITE" id="PS51229">
    <property type="entry name" value="DCUN1"/>
    <property type="match status" value="1"/>
</dbReference>
<dbReference type="GO" id="GO:0005886">
    <property type="term" value="C:plasma membrane"/>
    <property type="evidence" value="ECO:0007669"/>
    <property type="project" value="UniProtKB-ARBA"/>
</dbReference>
<dbReference type="InterPro" id="IPR014764">
    <property type="entry name" value="DCN-prot"/>
</dbReference>
<evidence type="ECO:0000259" key="2">
    <source>
        <dbReference type="PROSITE" id="PS51229"/>
    </source>
</evidence>
<dbReference type="OMA" id="LWCKFLQ"/>
<dbReference type="PANTHER" id="PTHR12281:SF31">
    <property type="entry name" value="DCN1-LIKE PROTEIN 3"/>
    <property type="match status" value="1"/>
</dbReference>
<dbReference type="GO" id="GO:0097602">
    <property type="term" value="F:cullin family protein binding"/>
    <property type="evidence" value="ECO:0007669"/>
    <property type="project" value="TreeGrafter"/>
</dbReference>
<dbReference type="Pfam" id="PF03556">
    <property type="entry name" value="Cullin_binding"/>
    <property type="match status" value="1"/>
</dbReference>
<dbReference type="FunFam" id="1.10.238.200:FF:000003">
    <property type="entry name" value="DCN1-like protein 3"/>
    <property type="match status" value="1"/>
</dbReference>
<evidence type="ECO:0000313" key="3">
    <source>
        <dbReference type="EMBL" id="EPZ30822.1"/>
    </source>
</evidence>
<name>A0A075AQE7_ROZAC</name>
<sequence>MKTPAKEREPSTLIYYLILSKSVARKYLKNFDWNLNAAVNEYFASEKPKKVKIDTTKLEKLFDTYRDSEEDAILADGIEKYCNDLEIDPMDVVMIVFSYNIHAQKMCEFKREDFLRFWSEKGCETIEQMKEAFPAMRRQLENQSDFEGIYKFSFDFGREEGQKSLSLDMALALWELLLPNKFIWLEHWCTFVRENHKKSISRDSWNLLLDFIETIDKDLSNYDPMGAWPVIIDEFTEYLKLNKIVK</sequence>
<gene>
    <name evidence="3" type="ORF">O9G_003057</name>
</gene>
<dbReference type="GO" id="GO:0031624">
    <property type="term" value="F:ubiquitin conjugating enzyme binding"/>
    <property type="evidence" value="ECO:0007669"/>
    <property type="project" value="TreeGrafter"/>
</dbReference>